<dbReference type="PROSITE" id="PS00530">
    <property type="entry name" value="RNASE_T2_1"/>
    <property type="match status" value="1"/>
</dbReference>
<comment type="function">
    <text evidence="10">May remobilize phosphate, particularly when cells senesce or when phosphate becomes limiting.</text>
</comment>
<keyword evidence="5" id="KW-0378">Hydrolase</keyword>
<name>A0A2P5FDN6_TREOI</name>
<dbReference type="EMBL" id="JXTC01000041">
    <property type="protein sequence ID" value="PON95909.1"/>
    <property type="molecule type" value="Genomic_DNA"/>
</dbReference>
<dbReference type="GO" id="GO:0016787">
    <property type="term" value="F:hydrolase activity"/>
    <property type="evidence" value="ECO:0007669"/>
    <property type="project" value="UniProtKB-KW"/>
</dbReference>
<sequence>MGFGNFNNASYPSNCDDNNPYDQSQVSNLVSLLENEWPTLACPRNNGTKLWAHEWNKHGTCSESALDQHGYFQANLDLKKKANLLQALKKQDFDFFYFVQQWPGSYCDTKKSCCYPTSGKPAADFGIHGLWPNFNNGSYPSDCDPNNPYDQSQILDLIGCMEAEWPTLSCPSNNGTKFWAHEWNKHGTCFESVLDQRDYFQATLNLKEKVDLLQALKLAGIEPNGTFYKLDNIRDAIKNGIGYTPGITCNVDASGHSQLHEIYLCVDTCVSNFVECSLFPKGRCSSEVEFPSF</sequence>
<reference evidence="14" key="1">
    <citation type="submission" date="2016-06" db="EMBL/GenBank/DDBJ databases">
        <title>Parallel loss of symbiosis genes in relatives of nitrogen-fixing non-legume Parasponia.</title>
        <authorList>
            <person name="Van Velzen R."/>
            <person name="Holmer R."/>
            <person name="Bu F."/>
            <person name="Rutten L."/>
            <person name="Van Zeijl A."/>
            <person name="Liu W."/>
            <person name="Santuari L."/>
            <person name="Cao Q."/>
            <person name="Sharma T."/>
            <person name="Shen D."/>
            <person name="Roswanjaya Y."/>
            <person name="Wardhani T."/>
            <person name="Kalhor M.S."/>
            <person name="Jansen J."/>
            <person name="Van den Hoogen J."/>
            <person name="Gungor B."/>
            <person name="Hartog M."/>
            <person name="Hontelez J."/>
            <person name="Verver J."/>
            <person name="Yang W.-C."/>
            <person name="Schijlen E."/>
            <person name="Repin R."/>
            <person name="Schilthuizen M."/>
            <person name="Schranz E."/>
            <person name="Heidstra R."/>
            <person name="Miyata K."/>
            <person name="Fedorova E."/>
            <person name="Kohlen W."/>
            <person name="Bisseling T."/>
            <person name="Smit S."/>
            <person name="Geurts R."/>
        </authorList>
    </citation>
    <scope>NUCLEOTIDE SEQUENCE [LARGE SCALE GENOMIC DNA]</scope>
    <source>
        <strain evidence="14">cv. RG33-2</strain>
    </source>
</reference>
<evidence type="ECO:0000256" key="7">
    <source>
        <dbReference type="ARBA" id="ARBA00023180"/>
    </source>
</evidence>
<feature type="active site" evidence="11">
    <location>
        <position position="186"/>
    </location>
</feature>
<proteinExistence type="inferred from homology"/>
<dbReference type="InterPro" id="IPR033130">
    <property type="entry name" value="RNase_T2_His_AS_2"/>
</dbReference>
<evidence type="ECO:0000256" key="4">
    <source>
        <dbReference type="ARBA" id="ARBA00022759"/>
    </source>
</evidence>
<gene>
    <name evidence="13" type="ORF">TorRG33x02_081570</name>
</gene>
<evidence type="ECO:0000256" key="6">
    <source>
        <dbReference type="ARBA" id="ARBA00023157"/>
    </source>
</evidence>
<evidence type="ECO:0000256" key="9">
    <source>
        <dbReference type="ARBA" id="ARBA00025641"/>
    </source>
</evidence>
<comment type="caution">
    <text evidence="13">The sequence shown here is derived from an EMBL/GenBank/DDBJ whole genome shotgun (WGS) entry which is preliminary data.</text>
</comment>
<dbReference type="Gene3D" id="3.90.730.10">
    <property type="entry name" value="Ribonuclease T2-like"/>
    <property type="match status" value="2"/>
</dbReference>
<protein>
    <submittedName>
        <fullName evidence="13">Ribonuclease T2-like</fullName>
    </submittedName>
</protein>
<keyword evidence="2" id="KW-0540">Nuclease</keyword>
<evidence type="ECO:0000256" key="1">
    <source>
        <dbReference type="ARBA" id="ARBA00007469"/>
    </source>
</evidence>
<dbReference type="InterPro" id="IPR036430">
    <property type="entry name" value="RNase_T2-like_sf"/>
</dbReference>
<keyword evidence="8" id="KW-0456">Lyase</keyword>
<evidence type="ECO:0000256" key="2">
    <source>
        <dbReference type="ARBA" id="ARBA00022722"/>
    </source>
</evidence>
<dbReference type="InterPro" id="IPR001568">
    <property type="entry name" value="RNase_T2-like"/>
</dbReference>
<dbReference type="GO" id="GO:0006401">
    <property type="term" value="P:RNA catabolic process"/>
    <property type="evidence" value="ECO:0007669"/>
    <property type="project" value="TreeGrafter"/>
</dbReference>
<keyword evidence="6" id="KW-1015">Disulfide bond</keyword>
<keyword evidence="14" id="KW-1185">Reference proteome</keyword>
<dbReference type="InParanoid" id="A0A2P5FDN6"/>
<dbReference type="CDD" id="cd01061">
    <property type="entry name" value="RNase_T2_euk"/>
    <property type="match status" value="1"/>
</dbReference>
<dbReference type="Proteomes" id="UP000237000">
    <property type="component" value="Unassembled WGS sequence"/>
</dbReference>
<organism evidence="13 14">
    <name type="scientific">Trema orientale</name>
    <name type="common">Charcoal tree</name>
    <name type="synonym">Celtis orientalis</name>
    <dbReference type="NCBI Taxonomy" id="63057"/>
    <lineage>
        <taxon>Eukaryota</taxon>
        <taxon>Viridiplantae</taxon>
        <taxon>Streptophyta</taxon>
        <taxon>Embryophyta</taxon>
        <taxon>Tracheophyta</taxon>
        <taxon>Spermatophyta</taxon>
        <taxon>Magnoliopsida</taxon>
        <taxon>eudicotyledons</taxon>
        <taxon>Gunneridae</taxon>
        <taxon>Pentapetalae</taxon>
        <taxon>rosids</taxon>
        <taxon>fabids</taxon>
        <taxon>Rosales</taxon>
        <taxon>Cannabaceae</taxon>
        <taxon>Trema</taxon>
    </lineage>
</organism>
<feature type="active site" evidence="11">
    <location>
        <position position="128"/>
    </location>
</feature>
<comment type="similarity">
    <text evidence="1 12">Belongs to the RNase T2 family.</text>
</comment>
<dbReference type="GO" id="GO:0005576">
    <property type="term" value="C:extracellular region"/>
    <property type="evidence" value="ECO:0007669"/>
    <property type="project" value="TreeGrafter"/>
</dbReference>
<dbReference type="OrthoDB" id="435754at2759"/>
<dbReference type="PROSITE" id="PS00531">
    <property type="entry name" value="RNASE_T2_2"/>
    <property type="match status" value="2"/>
</dbReference>
<dbReference type="PANTHER" id="PTHR11240:SF75">
    <property type="entry name" value="RIBONUCLEASE 3"/>
    <property type="match status" value="1"/>
</dbReference>
<evidence type="ECO:0000256" key="12">
    <source>
        <dbReference type="RuleBase" id="RU004328"/>
    </source>
</evidence>
<keyword evidence="3" id="KW-0732">Signal</keyword>
<evidence type="ECO:0000256" key="11">
    <source>
        <dbReference type="PIRSR" id="PIRSR633697-1"/>
    </source>
</evidence>
<dbReference type="GO" id="GO:0003723">
    <property type="term" value="F:RNA binding"/>
    <property type="evidence" value="ECO:0007669"/>
    <property type="project" value="InterPro"/>
</dbReference>
<dbReference type="SUPFAM" id="SSF55895">
    <property type="entry name" value="Ribonuclease Rh-like"/>
    <property type="match status" value="2"/>
</dbReference>
<dbReference type="AlphaFoldDB" id="A0A2P5FDN6"/>
<dbReference type="InterPro" id="IPR018188">
    <property type="entry name" value="RNase_T2_His_AS_1"/>
</dbReference>
<evidence type="ECO:0000256" key="5">
    <source>
        <dbReference type="ARBA" id="ARBA00022801"/>
    </source>
</evidence>
<dbReference type="InterPro" id="IPR033697">
    <property type="entry name" value="Ribonuclease_T2_eukaryotic"/>
</dbReference>
<feature type="active site" evidence="11">
    <location>
        <position position="182"/>
    </location>
</feature>
<keyword evidence="7" id="KW-0325">Glycoprotein</keyword>
<dbReference type="GO" id="GO:0033897">
    <property type="term" value="F:ribonuclease T2 activity"/>
    <property type="evidence" value="ECO:0007669"/>
    <property type="project" value="InterPro"/>
</dbReference>
<evidence type="ECO:0000256" key="10">
    <source>
        <dbReference type="ARBA" id="ARBA00054578"/>
    </source>
</evidence>
<comment type="function">
    <text evidence="9">Self-incompatibility (SI) is the inherited ability of a flowering plant to prevent self-fertilization by discriminating between self and non-self pollen during pollination. In many species, self-incompatibility is controlled by the single, multiallelic locus S.</text>
</comment>
<accession>A0A2P5FDN6</accession>
<dbReference type="PANTHER" id="PTHR11240">
    <property type="entry name" value="RIBONUCLEASE T2"/>
    <property type="match status" value="1"/>
</dbReference>
<evidence type="ECO:0000313" key="14">
    <source>
        <dbReference type="Proteomes" id="UP000237000"/>
    </source>
</evidence>
<dbReference type="FunFam" id="3.90.730.10:FF:000003">
    <property type="entry name" value="Ribonuclease 3"/>
    <property type="match status" value="1"/>
</dbReference>
<evidence type="ECO:0000256" key="3">
    <source>
        <dbReference type="ARBA" id="ARBA00022729"/>
    </source>
</evidence>
<dbReference type="Pfam" id="PF00445">
    <property type="entry name" value="Ribonuclease_T2"/>
    <property type="match status" value="2"/>
</dbReference>
<keyword evidence="4" id="KW-0255">Endonuclease</keyword>
<evidence type="ECO:0000313" key="13">
    <source>
        <dbReference type="EMBL" id="PON95909.1"/>
    </source>
</evidence>
<evidence type="ECO:0000256" key="8">
    <source>
        <dbReference type="ARBA" id="ARBA00023239"/>
    </source>
</evidence>